<organism evidence="1 2">
    <name type="scientific">Mycolicibacterium thermoresistibile</name>
    <name type="common">Mycobacterium thermoresistibile</name>
    <dbReference type="NCBI Taxonomy" id="1797"/>
    <lineage>
        <taxon>Bacteria</taxon>
        <taxon>Bacillati</taxon>
        <taxon>Actinomycetota</taxon>
        <taxon>Actinomycetes</taxon>
        <taxon>Mycobacteriales</taxon>
        <taxon>Mycobacteriaceae</taxon>
        <taxon>Mycolicibacterium</taxon>
    </lineage>
</organism>
<sequence>MSVTVGVAAASPGDEVMSPVLCLKVPVRRPGGVSLGVEDSHPLRIADFGMRILPTPRRHLISTWRPDQGRGAGRVRTADFATGWRVIDYRR</sequence>
<dbReference type="EMBL" id="BCTB01000047">
    <property type="protein sequence ID" value="GAT16546.1"/>
    <property type="molecule type" value="Genomic_DNA"/>
</dbReference>
<dbReference type="AlphaFoldDB" id="A0A100XH48"/>
<name>A0A100XH48_MYCTH</name>
<reference evidence="1 2" key="1">
    <citation type="journal article" date="2016" name="Genome Announc.">
        <title>Draft Genome Sequences of Five Rapidly Growing Mycobacterium Species, M. thermoresistibile, M. fortuitum subsp. acetamidolyticum, M. canariasense, M. brisbanense, and M. novocastrense.</title>
        <authorList>
            <person name="Katahira K."/>
            <person name="Ogura Y."/>
            <person name="Gotoh Y."/>
            <person name="Hayashi T."/>
        </authorList>
    </citation>
    <scope>NUCLEOTIDE SEQUENCE [LARGE SCALE GENOMIC DNA]</scope>
    <source>
        <strain evidence="1 2">JCM6362</strain>
    </source>
</reference>
<gene>
    <name evidence="1" type="ORF">RMCT_3515</name>
</gene>
<protein>
    <submittedName>
        <fullName evidence="1">Beta-lactamase</fullName>
    </submittedName>
</protein>
<evidence type="ECO:0000313" key="1">
    <source>
        <dbReference type="EMBL" id="GAT16546.1"/>
    </source>
</evidence>
<evidence type="ECO:0000313" key="2">
    <source>
        <dbReference type="Proteomes" id="UP000069654"/>
    </source>
</evidence>
<dbReference type="STRING" id="1797.RMCT_3515"/>
<proteinExistence type="predicted"/>
<accession>A0A100XH48</accession>
<reference evidence="2" key="2">
    <citation type="submission" date="2016-02" db="EMBL/GenBank/DDBJ databases">
        <title>Draft genome sequence of five rapidly growing Mycobacterium species.</title>
        <authorList>
            <person name="Katahira K."/>
            <person name="Gotou Y."/>
            <person name="Iida K."/>
            <person name="Ogura Y."/>
            <person name="Hayashi T."/>
        </authorList>
    </citation>
    <scope>NUCLEOTIDE SEQUENCE [LARGE SCALE GENOMIC DNA]</scope>
    <source>
        <strain evidence="2">JCM6362</strain>
    </source>
</reference>
<comment type="caution">
    <text evidence="1">The sequence shown here is derived from an EMBL/GenBank/DDBJ whole genome shotgun (WGS) entry which is preliminary data.</text>
</comment>
<dbReference type="Proteomes" id="UP000069654">
    <property type="component" value="Unassembled WGS sequence"/>
</dbReference>